<evidence type="ECO:0000313" key="3">
    <source>
        <dbReference type="Proteomes" id="UP000008850"/>
    </source>
</evidence>
<dbReference type="PANTHER" id="PTHR43236:SF1">
    <property type="entry name" value="BLL7220 PROTEIN"/>
    <property type="match status" value="1"/>
</dbReference>
<dbReference type="InterPro" id="IPR010359">
    <property type="entry name" value="IrrE_HExxH"/>
</dbReference>
<dbReference type="AlphaFoldDB" id="G4RB78"/>
<name>G4RB78_PELHB</name>
<dbReference type="InterPro" id="IPR052345">
    <property type="entry name" value="Rad_response_metalloprotease"/>
</dbReference>
<gene>
    <name evidence="2" type="ordered locus">KKY_1559</name>
</gene>
<reference evidence="2 3" key="1">
    <citation type="journal article" date="2012" name="J. Bacteriol.">
        <title>Complete genome sequence of Pelagibacterium halotolerans B2T.</title>
        <authorList>
            <person name="Huo Y.Y."/>
            <person name="Cheng H."/>
            <person name="Han X.F."/>
            <person name="Jiang X.W."/>
            <person name="Sun C."/>
            <person name="Zhang X.Q."/>
            <person name="Zhu X.F."/>
            <person name="Liu Y.F."/>
            <person name="Li P.F."/>
            <person name="Ni P.X."/>
            <person name="Wu M."/>
        </authorList>
    </citation>
    <scope>NUCLEOTIDE SEQUENCE [LARGE SCALE GENOMIC DNA]</scope>
    <source>
        <strain evidence="3">DSM 22347 / JCM 15775 / CGMCC 1.7692 / B2</strain>
    </source>
</reference>
<dbReference type="Pfam" id="PF06114">
    <property type="entry name" value="Peptidase_M78"/>
    <property type="match status" value="1"/>
</dbReference>
<organism evidence="2 3">
    <name type="scientific">Pelagibacterium halotolerans (strain DSM 22347 / JCM 15775 / CGMCC 1.7692 / B2)</name>
    <dbReference type="NCBI Taxonomy" id="1082931"/>
    <lineage>
        <taxon>Bacteria</taxon>
        <taxon>Pseudomonadati</taxon>
        <taxon>Pseudomonadota</taxon>
        <taxon>Alphaproteobacteria</taxon>
        <taxon>Hyphomicrobiales</taxon>
        <taxon>Devosiaceae</taxon>
        <taxon>Pelagibacterium</taxon>
    </lineage>
</organism>
<evidence type="ECO:0000259" key="1">
    <source>
        <dbReference type="Pfam" id="PF06114"/>
    </source>
</evidence>
<dbReference type="EMBL" id="CP003075">
    <property type="protein sequence ID" value="AEQ51576.1"/>
    <property type="molecule type" value="Genomic_DNA"/>
</dbReference>
<accession>G4RB78</accession>
<dbReference type="RefSeq" id="WP_014130725.1">
    <property type="nucleotide sequence ID" value="NC_016078.1"/>
</dbReference>
<dbReference type="Proteomes" id="UP000008850">
    <property type="component" value="Chromosome"/>
</dbReference>
<dbReference type="HOGENOM" id="CLU_1260446_0_0_5"/>
<keyword evidence="3" id="KW-1185">Reference proteome</keyword>
<dbReference type="PANTHER" id="PTHR43236">
    <property type="entry name" value="ANTITOXIN HIGA1"/>
    <property type="match status" value="1"/>
</dbReference>
<feature type="domain" description="IrrE N-terminal-like" evidence="1">
    <location>
        <begin position="40"/>
        <end position="161"/>
    </location>
</feature>
<dbReference type="eggNOG" id="COG2856">
    <property type="taxonomic scope" value="Bacteria"/>
</dbReference>
<proteinExistence type="predicted"/>
<dbReference type="KEGG" id="phl:KKY_1559"/>
<evidence type="ECO:0000313" key="2">
    <source>
        <dbReference type="EMBL" id="AEQ51576.1"/>
    </source>
</evidence>
<protein>
    <recommendedName>
        <fullName evidence="1">IrrE N-terminal-like domain-containing protein</fullName>
    </recommendedName>
</protein>
<dbReference type="Gene3D" id="1.10.10.2910">
    <property type="match status" value="1"/>
</dbReference>
<sequence>MLTDDQIESLAEQFRIDVAIEHDFIPNMLEVLDKMKRQDMILDVQFFPDGQFGMSEAYYAPDSRTMHLSHTCASNQMPQHRFTVAHEIAHLLAGHKFTRHRRVDHGQQFGSEVKKNEREADKIAAAILVPEKLADVDMLTSARTLANRFGVSLSMANYRLKTLQERYRIRHGIQRKPLPPVKLAPDGSIVLAVAEEFDTGDYNAAAKEMARNARRWNGD</sequence>